<organism evidence="3 4">
    <name type="scientific">Cytospora schulzeri</name>
    <dbReference type="NCBI Taxonomy" id="448051"/>
    <lineage>
        <taxon>Eukaryota</taxon>
        <taxon>Fungi</taxon>
        <taxon>Dikarya</taxon>
        <taxon>Ascomycota</taxon>
        <taxon>Pezizomycotina</taxon>
        <taxon>Sordariomycetes</taxon>
        <taxon>Sordariomycetidae</taxon>
        <taxon>Diaporthales</taxon>
        <taxon>Cytosporaceae</taxon>
        <taxon>Cytospora</taxon>
    </lineage>
</organism>
<evidence type="ECO:0008006" key="5">
    <source>
        <dbReference type="Google" id="ProtNLM"/>
    </source>
</evidence>
<dbReference type="Pfam" id="PF06330">
    <property type="entry name" value="TRI5"/>
    <property type="match status" value="1"/>
</dbReference>
<dbReference type="GO" id="GO:0016838">
    <property type="term" value="F:carbon-oxygen lyase activity, acting on phosphates"/>
    <property type="evidence" value="ECO:0007669"/>
    <property type="project" value="InterPro"/>
</dbReference>
<dbReference type="Proteomes" id="UP000283895">
    <property type="component" value="Unassembled WGS sequence"/>
</dbReference>
<comment type="caution">
    <text evidence="3">The sequence shown here is derived from an EMBL/GenBank/DDBJ whole genome shotgun (WGS) entry which is preliminary data.</text>
</comment>
<protein>
    <recommendedName>
        <fullName evidence="5">Terpene synthase</fullName>
    </recommendedName>
</protein>
<keyword evidence="4" id="KW-1185">Reference proteome</keyword>
<dbReference type="EMBL" id="LKEA01000018">
    <property type="protein sequence ID" value="ROW01862.1"/>
    <property type="molecule type" value="Genomic_DNA"/>
</dbReference>
<keyword evidence="2" id="KW-0456">Lyase</keyword>
<evidence type="ECO:0000313" key="4">
    <source>
        <dbReference type="Proteomes" id="UP000283895"/>
    </source>
</evidence>
<dbReference type="SUPFAM" id="SSF48576">
    <property type="entry name" value="Terpenoid synthases"/>
    <property type="match status" value="1"/>
</dbReference>
<evidence type="ECO:0000256" key="2">
    <source>
        <dbReference type="ARBA" id="ARBA00023239"/>
    </source>
</evidence>
<dbReference type="InterPro" id="IPR008949">
    <property type="entry name" value="Isoprenoid_synthase_dom_sf"/>
</dbReference>
<evidence type="ECO:0000256" key="1">
    <source>
        <dbReference type="ARBA" id="ARBA00007946"/>
    </source>
</evidence>
<dbReference type="AlphaFoldDB" id="A0A423WEN2"/>
<dbReference type="SFLD" id="SFLDS00005">
    <property type="entry name" value="Isoprenoid_Synthase_Type_I"/>
    <property type="match status" value="1"/>
</dbReference>
<comment type="similarity">
    <text evidence="1">Belongs to the trichodiene synthase family.</text>
</comment>
<dbReference type="InterPro" id="IPR024652">
    <property type="entry name" value="Trichodiene_synth"/>
</dbReference>
<reference evidence="3 4" key="1">
    <citation type="submission" date="2015-09" db="EMBL/GenBank/DDBJ databases">
        <title>Host preference determinants of Valsa canker pathogens revealed by comparative genomics.</title>
        <authorList>
            <person name="Yin Z."/>
            <person name="Huang L."/>
        </authorList>
    </citation>
    <scope>NUCLEOTIDE SEQUENCE [LARGE SCALE GENOMIC DNA]</scope>
    <source>
        <strain evidence="3 4">03-1</strain>
    </source>
</reference>
<dbReference type="OrthoDB" id="2998174at2759"/>
<accession>A0A423WEN2</accession>
<evidence type="ECO:0000313" key="3">
    <source>
        <dbReference type="EMBL" id="ROW01862.1"/>
    </source>
</evidence>
<dbReference type="Gene3D" id="1.10.600.10">
    <property type="entry name" value="Farnesyl Diphosphate Synthase"/>
    <property type="match status" value="1"/>
</dbReference>
<name>A0A423WEN2_9PEZI</name>
<dbReference type="SFLD" id="SFLDG01021">
    <property type="entry name" value="Trichodiene_Synthase_Like"/>
    <property type="match status" value="1"/>
</dbReference>
<sequence length="343" mass="38645">MLSNDCDRLRDGVATVSLNSSGNGEATVNGDHPDLATIIRPLYTQFLSDLSLKQPFILHEPEKFKKAVLEYAEGTGVPFPPNSHSFSCLMVGYSSSGNCFPYHPFDVKVWLAIFTWLATLCDDAERCDTVHDIQGFQERWLMGEKQPTVITQALADHLRLAYKYYEPLVANLIISRTFEFLTSTAFTARKPAKVPSSGGQNFPWWIRDKDGIGEAYAWFTFPKETYPDMTVPVEAISDMAKCICLVNDVLSFYKEELNGDTGNYIHAKAAYAGIDIISSLKETAEEAIECAQRIEQVLEGKGEYQKAWQQHATGYVEMHLMRGRYRLWEVGIGHEPESSEILK</sequence>
<proteinExistence type="inferred from homology"/>
<dbReference type="STRING" id="356882.A0A423WEN2"/>
<gene>
    <name evidence="3" type="ORF">VMCG_05569</name>
</gene>